<dbReference type="PANTHER" id="PTHR39178:SF1">
    <property type="entry name" value="RIBOSOMAL-PROCESSING CYSTEINE PROTEASE PRP"/>
    <property type="match status" value="1"/>
</dbReference>
<evidence type="ECO:0000256" key="5">
    <source>
        <dbReference type="ARBA" id="ARBA00044503"/>
    </source>
</evidence>
<keyword evidence="1" id="KW-0690">Ribosome biogenesis</keyword>
<dbReference type="PANTHER" id="PTHR39178">
    <property type="entry name" value="HYPOTHETICAL RIBOSOME-ASSOCIATED PROTEIN"/>
    <property type="match status" value="1"/>
</dbReference>
<dbReference type="RefSeq" id="WP_106190578.1">
    <property type="nucleotide sequence ID" value="NZ_PVTO01000002.1"/>
</dbReference>
<dbReference type="Proteomes" id="UP000238205">
    <property type="component" value="Unassembled WGS sequence"/>
</dbReference>
<dbReference type="Gene3D" id="3.30.70.1490">
    <property type="entry name" value="Cysteine protease Prp"/>
    <property type="match status" value="1"/>
</dbReference>
<dbReference type="AlphaFoldDB" id="A0A2T0WBA8"/>
<evidence type="ECO:0000313" key="7">
    <source>
        <dbReference type="EMBL" id="PRY83916.1"/>
    </source>
</evidence>
<dbReference type="Pfam" id="PF04327">
    <property type="entry name" value="Peptidase_Prp"/>
    <property type="match status" value="1"/>
</dbReference>
<evidence type="ECO:0000256" key="3">
    <source>
        <dbReference type="ARBA" id="ARBA00022801"/>
    </source>
</evidence>
<name>A0A2T0WBA8_9LACT</name>
<keyword evidence="4" id="KW-0788">Thiol protease</keyword>
<evidence type="ECO:0000313" key="8">
    <source>
        <dbReference type="Proteomes" id="UP000238205"/>
    </source>
</evidence>
<dbReference type="InterPro" id="IPR036764">
    <property type="entry name" value="Peptidase_Prp_sf"/>
</dbReference>
<dbReference type="GO" id="GO:0042254">
    <property type="term" value="P:ribosome biogenesis"/>
    <property type="evidence" value="ECO:0007669"/>
    <property type="project" value="UniProtKB-KW"/>
</dbReference>
<evidence type="ECO:0000256" key="6">
    <source>
        <dbReference type="ARBA" id="ARBA00044538"/>
    </source>
</evidence>
<evidence type="ECO:0000256" key="2">
    <source>
        <dbReference type="ARBA" id="ARBA00022670"/>
    </source>
</evidence>
<dbReference type="CDD" id="cd16332">
    <property type="entry name" value="Prp-like"/>
    <property type="match status" value="1"/>
</dbReference>
<evidence type="ECO:0000256" key="1">
    <source>
        <dbReference type="ARBA" id="ARBA00022517"/>
    </source>
</evidence>
<dbReference type="OrthoDB" id="48998at2"/>
<keyword evidence="2" id="KW-0645">Protease</keyword>
<keyword evidence="3" id="KW-0378">Hydrolase</keyword>
<evidence type="ECO:0000256" key="4">
    <source>
        <dbReference type="ARBA" id="ARBA00022807"/>
    </source>
</evidence>
<dbReference type="SUPFAM" id="SSF118010">
    <property type="entry name" value="TM1457-like"/>
    <property type="match status" value="1"/>
</dbReference>
<sequence length="113" mass="12273">MIDIHFYLDKEDISSVLITGHAESGPYGQDIVCSAVSALSIGAVNSLIKIAEVPLEVVSDNDQGGYLSFALPGKLNDKQMETAQILLNSLYLSLSSIEEEYTDYLKINSSSKK</sequence>
<reference evidence="7 8" key="1">
    <citation type="submission" date="2018-03" db="EMBL/GenBank/DDBJ databases">
        <title>Genomic Encyclopedia of Archaeal and Bacterial Type Strains, Phase II (KMG-II): from individual species to whole genera.</title>
        <authorList>
            <person name="Goeker M."/>
        </authorList>
    </citation>
    <scope>NUCLEOTIDE SEQUENCE [LARGE SCALE GENOMIC DNA]</scope>
    <source>
        <strain evidence="7 8">DSM 13175</strain>
    </source>
</reference>
<protein>
    <recommendedName>
        <fullName evidence="6">Ribosomal processing cysteine protease Prp</fullName>
    </recommendedName>
</protein>
<gene>
    <name evidence="7" type="ORF">CLV38_102101</name>
</gene>
<accession>A0A2T0WBA8</accession>
<comment type="similarity">
    <text evidence="5">Belongs to the Prp family.</text>
</comment>
<organism evidence="7 8">
    <name type="scientific">Alkalibacterium olivapovliticus</name>
    <dbReference type="NCBI Taxonomy" id="99907"/>
    <lineage>
        <taxon>Bacteria</taxon>
        <taxon>Bacillati</taxon>
        <taxon>Bacillota</taxon>
        <taxon>Bacilli</taxon>
        <taxon>Lactobacillales</taxon>
        <taxon>Carnobacteriaceae</taxon>
        <taxon>Alkalibacterium</taxon>
    </lineage>
</organism>
<dbReference type="GO" id="GO:0006508">
    <property type="term" value="P:proteolysis"/>
    <property type="evidence" value="ECO:0007669"/>
    <property type="project" value="UniProtKB-KW"/>
</dbReference>
<comment type="caution">
    <text evidence="7">The sequence shown here is derived from an EMBL/GenBank/DDBJ whole genome shotgun (WGS) entry which is preliminary data.</text>
</comment>
<dbReference type="EMBL" id="PVTO01000002">
    <property type="protein sequence ID" value="PRY83916.1"/>
    <property type="molecule type" value="Genomic_DNA"/>
</dbReference>
<keyword evidence="8" id="KW-1185">Reference proteome</keyword>
<dbReference type="InterPro" id="IPR007422">
    <property type="entry name" value="Peptidase_Prp"/>
</dbReference>
<proteinExistence type="inferred from homology"/>
<dbReference type="GO" id="GO:0008234">
    <property type="term" value="F:cysteine-type peptidase activity"/>
    <property type="evidence" value="ECO:0007669"/>
    <property type="project" value="UniProtKB-KW"/>
</dbReference>